<keyword evidence="1" id="KW-1133">Transmembrane helix</keyword>
<keyword evidence="1" id="KW-0812">Transmembrane</keyword>
<evidence type="ECO:0000313" key="2">
    <source>
        <dbReference type="EMBL" id="CBN80370.1"/>
    </source>
</evidence>
<dbReference type="AlphaFoldDB" id="D8LP99"/>
<dbReference type="EMBL" id="FN648730">
    <property type="protein sequence ID" value="CBN80370.1"/>
    <property type="molecule type" value="Genomic_DNA"/>
</dbReference>
<dbReference type="EMBL" id="FN649741">
    <property type="protein sequence ID" value="CBN80370.1"/>
    <property type="molecule type" value="Genomic_DNA"/>
</dbReference>
<reference evidence="2 3" key="1">
    <citation type="journal article" date="2010" name="Nature">
        <title>The Ectocarpus genome and the independent evolution of multicellularity in brown algae.</title>
        <authorList>
            <person name="Cock J.M."/>
            <person name="Sterck L."/>
            <person name="Rouze P."/>
            <person name="Scornet D."/>
            <person name="Allen A.E."/>
            <person name="Amoutzias G."/>
            <person name="Anthouard V."/>
            <person name="Artiguenave F."/>
            <person name="Aury J.M."/>
            <person name="Badger J.H."/>
            <person name="Beszteri B."/>
            <person name="Billiau K."/>
            <person name="Bonnet E."/>
            <person name="Bothwell J.H."/>
            <person name="Bowler C."/>
            <person name="Boyen C."/>
            <person name="Brownlee C."/>
            <person name="Carrano C.J."/>
            <person name="Charrier B."/>
            <person name="Cho G.Y."/>
            <person name="Coelho S.M."/>
            <person name="Collen J."/>
            <person name="Corre E."/>
            <person name="Da Silva C."/>
            <person name="Delage L."/>
            <person name="Delaroque N."/>
            <person name="Dittami S.M."/>
            <person name="Doulbeau S."/>
            <person name="Elias M."/>
            <person name="Farnham G."/>
            <person name="Gachon C.M."/>
            <person name="Gschloessl B."/>
            <person name="Heesch S."/>
            <person name="Jabbari K."/>
            <person name="Jubin C."/>
            <person name="Kawai H."/>
            <person name="Kimura K."/>
            <person name="Kloareg B."/>
            <person name="Kupper F.C."/>
            <person name="Lang D."/>
            <person name="Le Bail A."/>
            <person name="Leblanc C."/>
            <person name="Lerouge P."/>
            <person name="Lohr M."/>
            <person name="Lopez P.J."/>
            <person name="Martens C."/>
            <person name="Maumus F."/>
            <person name="Michel G."/>
            <person name="Miranda-Saavedra D."/>
            <person name="Morales J."/>
            <person name="Moreau H."/>
            <person name="Motomura T."/>
            <person name="Nagasato C."/>
            <person name="Napoli C.A."/>
            <person name="Nelson D.R."/>
            <person name="Nyvall-Collen P."/>
            <person name="Peters A.F."/>
            <person name="Pommier C."/>
            <person name="Potin P."/>
            <person name="Poulain J."/>
            <person name="Quesneville H."/>
            <person name="Read B."/>
            <person name="Rensing S.A."/>
            <person name="Ritter A."/>
            <person name="Rousvoal S."/>
            <person name="Samanta M."/>
            <person name="Samson G."/>
            <person name="Schroeder D.C."/>
            <person name="Segurens B."/>
            <person name="Strittmatter M."/>
            <person name="Tonon T."/>
            <person name="Tregear J.W."/>
            <person name="Valentin K."/>
            <person name="von Dassow P."/>
            <person name="Yamagishi T."/>
            <person name="Van de Peer Y."/>
            <person name="Wincker P."/>
        </authorList>
    </citation>
    <scope>NUCLEOTIDE SEQUENCE [LARGE SCALE GENOMIC DNA]</scope>
    <source>
        <strain evidence="3">Ec32 / CCAP1310/4</strain>
    </source>
</reference>
<proteinExistence type="predicted"/>
<gene>
    <name evidence="2" type="ORF">Esi_0052_0291</name>
</gene>
<evidence type="ECO:0000256" key="1">
    <source>
        <dbReference type="SAM" id="Phobius"/>
    </source>
</evidence>
<dbReference type="InParanoid" id="D8LP99"/>
<protein>
    <submittedName>
        <fullName evidence="2">EsV-1-67</fullName>
    </submittedName>
</protein>
<organism evidence="2 3">
    <name type="scientific">Ectocarpus siliculosus</name>
    <name type="common">Brown alga</name>
    <name type="synonym">Conferva siliculosa</name>
    <dbReference type="NCBI Taxonomy" id="2880"/>
    <lineage>
        <taxon>Eukaryota</taxon>
        <taxon>Sar</taxon>
        <taxon>Stramenopiles</taxon>
        <taxon>Ochrophyta</taxon>
        <taxon>PX clade</taxon>
        <taxon>Phaeophyceae</taxon>
        <taxon>Ectocarpales</taxon>
        <taxon>Ectocarpaceae</taxon>
        <taxon>Ectocarpus</taxon>
    </lineage>
</organism>
<accession>D8LP99</accession>
<feature type="transmembrane region" description="Helical" evidence="1">
    <location>
        <begin position="12"/>
        <end position="31"/>
    </location>
</feature>
<keyword evidence="1" id="KW-0472">Membrane</keyword>
<name>D8LP99_ECTSI</name>
<keyword evidence="3" id="KW-1185">Reference proteome</keyword>
<evidence type="ECO:0000313" key="3">
    <source>
        <dbReference type="Proteomes" id="UP000002630"/>
    </source>
</evidence>
<dbReference type="Proteomes" id="UP000002630">
    <property type="component" value="Linkage Group LG16"/>
</dbReference>
<sequence length="124" mass="14060">MDRMNQRSAMAYWKLSTIVVVFVGVTSYLSVRAHESSKLPREHILKYSELLREAARASIQSTQDQHPVQSFIDSSKAMCAVNIVSEFLTPHQVKHIMNVDIAEMKEFISKQHDDATSVLVQARA</sequence>